<organism evidence="1 2">
    <name type="scientific">Ajellomyces capsulatus (strain H143)</name>
    <name type="common">Darling's disease fungus</name>
    <name type="synonym">Histoplasma capsulatum</name>
    <dbReference type="NCBI Taxonomy" id="544712"/>
    <lineage>
        <taxon>Eukaryota</taxon>
        <taxon>Fungi</taxon>
        <taxon>Dikarya</taxon>
        <taxon>Ascomycota</taxon>
        <taxon>Pezizomycotina</taxon>
        <taxon>Eurotiomycetes</taxon>
        <taxon>Eurotiomycetidae</taxon>
        <taxon>Onygenales</taxon>
        <taxon>Ajellomycetaceae</taxon>
        <taxon>Histoplasma</taxon>
    </lineage>
</organism>
<name>C6HGQ6_AJECH</name>
<dbReference type="AlphaFoldDB" id="C6HGQ6"/>
<gene>
    <name evidence="1" type="ORF">HCDG_05147</name>
</gene>
<dbReference type="HOGENOM" id="CLU_1668898_0_0_1"/>
<evidence type="ECO:0000313" key="2">
    <source>
        <dbReference type="Proteomes" id="UP000002624"/>
    </source>
</evidence>
<dbReference type="VEuPathDB" id="FungiDB:HCDG_05147"/>
<evidence type="ECO:0000313" key="1">
    <source>
        <dbReference type="EMBL" id="EER40558.1"/>
    </source>
</evidence>
<sequence>MASHRLVGRHLATLPAAVQCRYGASALRPVSESFRQKKRRSKVSLPVPVSFAAITIPDISEALGRGSLISLASSLDLPESKRCPPYHIGPWATAPAPVGMWFLLVTGMESLQRPGKVTLQAWPRRNLCDLPRLVHRLVRPASDFSGTISLQSDQASCG</sequence>
<accession>C6HGQ6</accession>
<proteinExistence type="predicted"/>
<dbReference type="EMBL" id="GG692426">
    <property type="protein sequence ID" value="EER40558.1"/>
    <property type="molecule type" value="Genomic_DNA"/>
</dbReference>
<dbReference type="Proteomes" id="UP000002624">
    <property type="component" value="Unassembled WGS sequence"/>
</dbReference>
<protein>
    <submittedName>
        <fullName evidence="1">Uncharacterized protein</fullName>
    </submittedName>
</protein>
<reference evidence="2" key="1">
    <citation type="submission" date="2009-05" db="EMBL/GenBank/DDBJ databases">
        <title>The genome sequence of Ajellomyces capsulatus strain H143.</title>
        <authorList>
            <person name="Champion M."/>
            <person name="Cuomo C.A."/>
            <person name="Ma L.-J."/>
            <person name="Henn M.R."/>
            <person name="Sil A."/>
            <person name="Goldman B."/>
            <person name="Young S.K."/>
            <person name="Kodira C.D."/>
            <person name="Zeng Q."/>
            <person name="Koehrsen M."/>
            <person name="Alvarado L."/>
            <person name="Berlin A.M."/>
            <person name="Borenstein D."/>
            <person name="Chen Z."/>
            <person name="Engels R."/>
            <person name="Freedman E."/>
            <person name="Gellesch M."/>
            <person name="Goldberg J."/>
            <person name="Griggs A."/>
            <person name="Gujja S."/>
            <person name="Heiman D.I."/>
            <person name="Hepburn T.A."/>
            <person name="Howarth C."/>
            <person name="Jen D."/>
            <person name="Larson L."/>
            <person name="Lewis B."/>
            <person name="Mehta T."/>
            <person name="Park D."/>
            <person name="Pearson M."/>
            <person name="Roberts A."/>
            <person name="Saif S."/>
            <person name="Shea T.D."/>
            <person name="Shenoy N."/>
            <person name="Sisk P."/>
            <person name="Stolte C."/>
            <person name="Sykes S."/>
            <person name="Walk T."/>
            <person name="White J."/>
            <person name="Yandava C."/>
            <person name="Klein B."/>
            <person name="McEwen J.G."/>
            <person name="Puccia R."/>
            <person name="Goldman G.H."/>
            <person name="Felipe M.S."/>
            <person name="Nino-Vega G."/>
            <person name="San-Blas G."/>
            <person name="Taylor J.W."/>
            <person name="Mendoza L."/>
            <person name="Galagan J.E."/>
            <person name="Nusbaum C."/>
            <person name="Birren B.W."/>
        </authorList>
    </citation>
    <scope>NUCLEOTIDE SEQUENCE [LARGE SCALE GENOMIC DNA]</scope>
    <source>
        <strain evidence="2">H143</strain>
    </source>
</reference>